<dbReference type="EMBL" id="BGZK01000186">
    <property type="protein sequence ID" value="GBP26879.1"/>
    <property type="molecule type" value="Genomic_DNA"/>
</dbReference>
<sequence length="144" mass="15894">MKVNHTVGDALARPASPLLSDDIAQLGLGEAKEYLEFFRFATRLQPAINRRTNERERQMSAEFGNLGGKDESRSGRPVTDKSDVILEEQSKIVILIESSGLMAAGARRKRGRRAGGDAIANQLRRPPSDLEQSYSLSEVPECPR</sequence>
<name>A0A4C1UKN3_EUMVA</name>
<evidence type="ECO:0000313" key="3">
    <source>
        <dbReference type="Proteomes" id="UP000299102"/>
    </source>
</evidence>
<dbReference type="Proteomes" id="UP000299102">
    <property type="component" value="Unassembled WGS sequence"/>
</dbReference>
<evidence type="ECO:0000256" key="1">
    <source>
        <dbReference type="SAM" id="MobiDB-lite"/>
    </source>
</evidence>
<dbReference type="AlphaFoldDB" id="A0A4C1UKN3"/>
<feature type="region of interest" description="Disordered" evidence="1">
    <location>
        <begin position="103"/>
        <end position="144"/>
    </location>
</feature>
<keyword evidence="3" id="KW-1185">Reference proteome</keyword>
<feature type="region of interest" description="Disordered" evidence="1">
    <location>
        <begin position="49"/>
        <end position="82"/>
    </location>
</feature>
<reference evidence="2 3" key="1">
    <citation type="journal article" date="2019" name="Commun. Biol.">
        <title>The bagworm genome reveals a unique fibroin gene that provides high tensile strength.</title>
        <authorList>
            <person name="Kono N."/>
            <person name="Nakamura H."/>
            <person name="Ohtoshi R."/>
            <person name="Tomita M."/>
            <person name="Numata K."/>
            <person name="Arakawa K."/>
        </authorList>
    </citation>
    <scope>NUCLEOTIDE SEQUENCE [LARGE SCALE GENOMIC DNA]</scope>
</reference>
<feature type="compositionally biased region" description="Basic and acidic residues" evidence="1">
    <location>
        <begin position="68"/>
        <end position="82"/>
    </location>
</feature>
<organism evidence="2 3">
    <name type="scientific">Eumeta variegata</name>
    <name type="common">Bagworm moth</name>
    <name type="synonym">Eumeta japonica</name>
    <dbReference type="NCBI Taxonomy" id="151549"/>
    <lineage>
        <taxon>Eukaryota</taxon>
        <taxon>Metazoa</taxon>
        <taxon>Ecdysozoa</taxon>
        <taxon>Arthropoda</taxon>
        <taxon>Hexapoda</taxon>
        <taxon>Insecta</taxon>
        <taxon>Pterygota</taxon>
        <taxon>Neoptera</taxon>
        <taxon>Endopterygota</taxon>
        <taxon>Lepidoptera</taxon>
        <taxon>Glossata</taxon>
        <taxon>Ditrysia</taxon>
        <taxon>Tineoidea</taxon>
        <taxon>Psychidae</taxon>
        <taxon>Oiketicinae</taxon>
        <taxon>Eumeta</taxon>
    </lineage>
</organism>
<protein>
    <submittedName>
        <fullName evidence="2">Uncharacterized protein</fullName>
    </submittedName>
</protein>
<evidence type="ECO:0000313" key="2">
    <source>
        <dbReference type="EMBL" id="GBP26879.1"/>
    </source>
</evidence>
<gene>
    <name evidence="2" type="ORF">EVAR_16460_1</name>
</gene>
<accession>A0A4C1UKN3</accession>
<proteinExistence type="predicted"/>
<comment type="caution">
    <text evidence="2">The sequence shown here is derived from an EMBL/GenBank/DDBJ whole genome shotgun (WGS) entry which is preliminary data.</text>
</comment>